<evidence type="ECO:0000313" key="3">
    <source>
        <dbReference type="EMBL" id="QII13880.1"/>
    </source>
</evidence>
<reference evidence="2" key="1">
    <citation type="journal article" date="2006" name="Nature">
        <title>Deciphering the evolution and metabolism of an anammox bacterium from a community genome.</title>
        <authorList>
            <person name="Strous M."/>
            <person name="Pelletier E."/>
            <person name="Mangenot S."/>
            <person name="Rattei T."/>
            <person name="Lehner A."/>
            <person name="Taylor M.W."/>
            <person name="Horn M."/>
            <person name="Daims H."/>
            <person name="Bartol-Mavel D."/>
            <person name="Wincker P."/>
            <person name="Barbe V."/>
            <person name="Fonknechten N."/>
            <person name="Vallenet D."/>
            <person name="Segurens B."/>
            <person name="Schenowitz-Truong C."/>
            <person name="Medigue C."/>
            <person name="Collingro A."/>
            <person name="Snel B."/>
            <person name="Dutilh B.E."/>
            <person name="OpDenCamp H.J.M."/>
            <person name="vanDerDrift C."/>
            <person name="Cirpus I."/>
            <person name="vanDePas-Schoonen K.T."/>
            <person name="Harhangi H.R."/>
            <person name="vanNiftrik L."/>
            <person name="Schmid M."/>
            <person name="Keltjens J."/>
            <person name="vanDeVossenberg J."/>
            <person name="Kartal B."/>
            <person name="Meier H."/>
            <person name="Frishman D."/>
            <person name="Huynen M.A."/>
            <person name="Mewes H."/>
            <person name="Weissenbach J."/>
            <person name="Jetten M.S.M."/>
            <person name="Wagner M."/>
            <person name="LePaslier D."/>
        </authorList>
    </citation>
    <scope>NUCLEOTIDE SEQUENCE</scope>
</reference>
<gene>
    <name evidence="3" type="ORF">KsCSTR_45010</name>
    <name evidence="2" type="ORF">kustc0888</name>
</gene>
<dbReference type="EMBL" id="CP049055">
    <property type="protein sequence ID" value="QII13880.1"/>
    <property type="molecule type" value="Genomic_DNA"/>
</dbReference>
<feature type="transmembrane region" description="Helical" evidence="1">
    <location>
        <begin position="6"/>
        <end position="25"/>
    </location>
</feature>
<accession>Q1PWM0</accession>
<reference evidence="3 4" key="3">
    <citation type="submission" date="2020-02" db="EMBL/GenBank/DDBJ databases">
        <title>Newly sequenced genome of strain CSTR1 showed variability in Candidatus Kuenenia stuttgartiensis genomes.</title>
        <authorList>
            <person name="Ding C."/>
            <person name="Adrian L."/>
        </authorList>
    </citation>
    <scope>NUCLEOTIDE SEQUENCE [LARGE SCALE GENOMIC DNA]</scope>
    <source>
        <strain evidence="3 4">CSTR1</strain>
    </source>
</reference>
<proteinExistence type="predicted"/>
<name>Q1PWM0_KUEST</name>
<keyword evidence="1" id="KW-1133">Transmembrane helix</keyword>
<organism evidence="2">
    <name type="scientific">Kuenenia stuttgartiensis</name>
    <dbReference type="NCBI Taxonomy" id="174633"/>
    <lineage>
        <taxon>Bacteria</taxon>
        <taxon>Pseudomonadati</taxon>
        <taxon>Planctomycetota</taxon>
        <taxon>Candidatus Brocadiia</taxon>
        <taxon>Candidatus Brocadiales</taxon>
        <taxon>Candidatus Brocadiaceae</taxon>
        <taxon>Candidatus Kuenenia</taxon>
    </lineage>
</organism>
<keyword evidence="1" id="KW-0472">Membrane</keyword>
<dbReference type="EMBL" id="CT573073">
    <property type="protein sequence ID" value="CAJ71633.1"/>
    <property type="molecule type" value="Genomic_DNA"/>
</dbReference>
<dbReference type="Proteomes" id="UP000501926">
    <property type="component" value="Chromosome"/>
</dbReference>
<protein>
    <submittedName>
        <fullName evidence="2">Uncharacterized protein</fullName>
    </submittedName>
</protein>
<dbReference type="AlphaFoldDB" id="Q1PWM0"/>
<evidence type="ECO:0000256" key="1">
    <source>
        <dbReference type="SAM" id="Phobius"/>
    </source>
</evidence>
<sequence>MSPAGGGAGGGFVFSISYFTIKYFAKKCKEITAKVLKRGAESWIIHVTIQIIVKSLPIRYNAISYLLYTVV</sequence>
<keyword evidence="1" id="KW-0812">Transmembrane</keyword>
<evidence type="ECO:0000313" key="4">
    <source>
        <dbReference type="Proteomes" id="UP000501926"/>
    </source>
</evidence>
<evidence type="ECO:0000313" key="2">
    <source>
        <dbReference type="EMBL" id="CAJ71633.1"/>
    </source>
</evidence>
<reference evidence="2" key="2">
    <citation type="submission" date="2006-01" db="EMBL/GenBank/DDBJ databases">
        <authorList>
            <person name="Genoscope"/>
        </authorList>
    </citation>
    <scope>NUCLEOTIDE SEQUENCE</scope>
</reference>